<dbReference type="WBParaSite" id="OFLC_0001468501-mRNA-1">
    <property type="protein sequence ID" value="OFLC_0001468501-mRNA-1"/>
    <property type="gene ID" value="OFLC_0001468501"/>
</dbReference>
<accession>A0A183I4L2</accession>
<dbReference type="EMBL" id="UZAJ01041069">
    <property type="protein sequence ID" value="VDP18168.1"/>
    <property type="molecule type" value="Genomic_DNA"/>
</dbReference>
<evidence type="ECO:0000313" key="3">
    <source>
        <dbReference type="WBParaSite" id="OFLC_0001468501-mRNA-1"/>
    </source>
</evidence>
<reference evidence="1 2" key="2">
    <citation type="submission" date="2018-11" db="EMBL/GenBank/DDBJ databases">
        <authorList>
            <consortium name="Pathogen Informatics"/>
        </authorList>
    </citation>
    <scope>NUCLEOTIDE SEQUENCE [LARGE SCALE GENOMIC DNA]</scope>
</reference>
<name>A0A183I4L2_9BILA</name>
<organism evidence="3">
    <name type="scientific">Onchocerca flexuosa</name>
    <dbReference type="NCBI Taxonomy" id="387005"/>
    <lineage>
        <taxon>Eukaryota</taxon>
        <taxon>Metazoa</taxon>
        <taxon>Ecdysozoa</taxon>
        <taxon>Nematoda</taxon>
        <taxon>Chromadorea</taxon>
        <taxon>Rhabditida</taxon>
        <taxon>Spirurina</taxon>
        <taxon>Spiruromorpha</taxon>
        <taxon>Filarioidea</taxon>
        <taxon>Onchocercidae</taxon>
        <taxon>Onchocerca</taxon>
    </lineage>
</organism>
<protein>
    <submittedName>
        <fullName evidence="3">DNA-directed RNA polymerase</fullName>
    </submittedName>
</protein>
<proteinExistence type="predicted"/>
<gene>
    <name evidence="1" type="ORF">OFLC_LOCUS14674</name>
</gene>
<evidence type="ECO:0000313" key="2">
    <source>
        <dbReference type="Proteomes" id="UP000267606"/>
    </source>
</evidence>
<dbReference type="AlphaFoldDB" id="A0A183I4L2"/>
<reference evidence="3" key="1">
    <citation type="submission" date="2016-06" db="UniProtKB">
        <authorList>
            <consortium name="WormBaseParasite"/>
        </authorList>
    </citation>
    <scope>IDENTIFICATION</scope>
</reference>
<sequence length="156" mass="17514">MPNLFKQGVKKERLAFTLLNHFLDLCDAIEDQDPSIVNGSIFDGTDIPQEVLLPETKYTSDEEYEEVKEWVLAISMEQSIERNLPCDANGNFEVSLVDANGYPVRGSAKQFGSSGKVADRDTWSRFIMAQKTKSTENIGDVLQFIAKWTQTTSLSL</sequence>
<dbReference type="STRING" id="387005.A0A183I4L2"/>
<keyword evidence="2" id="KW-1185">Reference proteome</keyword>
<dbReference type="Proteomes" id="UP000267606">
    <property type="component" value="Unassembled WGS sequence"/>
</dbReference>
<evidence type="ECO:0000313" key="1">
    <source>
        <dbReference type="EMBL" id="VDP18168.1"/>
    </source>
</evidence>